<gene>
    <name evidence="8" type="ORF">GCM10022216_26020</name>
</gene>
<accession>A0ABP7YYM0</accession>
<dbReference type="Pfam" id="PF00578">
    <property type="entry name" value="AhpC-TSA"/>
    <property type="match status" value="1"/>
</dbReference>
<evidence type="ECO:0000313" key="9">
    <source>
        <dbReference type="Proteomes" id="UP001500101"/>
    </source>
</evidence>
<evidence type="ECO:0000256" key="5">
    <source>
        <dbReference type="SAM" id="Coils"/>
    </source>
</evidence>
<dbReference type="PANTHER" id="PTHR42852:SF6">
    <property type="entry name" value="THIOL:DISULFIDE INTERCHANGE PROTEIN DSBE"/>
    <property type="match status" value="1"/>
</dbReference>
<sequence length="381" mass="43039">MKINMNKIIKGLLLGLLAVPTLGIAQDGGTFLLKGNAPKELKKVYLFYYDFTTDEQVIDSTDVKEGQFSFEGEIDGTSYAGLIFRKDFKDEQSSVISDYWFYLSSGQTVVDASQGNAKMLSGDKGAQEYLAFSDERTKIRNKFATPDYKAYEDKIESLEGQIEQLKAERDQKFGKWEDLYQEAQLKFIETHPNSSLSIQFLESMVSVETVNDKVKSLFNALNPELKKSAKGKKLQNIFNASNFRIGSIAPDFEQPDANGKMVKLSDFRGKYVLVDFWASWCVPCRQENPNVVKAFQAYKDKGFTILGVSLDDKKENWLKAIKDDGLNWTNVSDLKGWRNEAAQLFAISAVPSNMVLSPEGKIIAKDLRGEDLEKFLMENLK</sequence>
<organism evidence="8 9">
    <name type="scientific">Sphingobacterium kyonggiense</name>
    <dbReference type="NCBI Taxonomy" id="714075"/>
    <lineage>
        <taxon>Bacteria</taxon>
        <taxon>Pseudomonadati</taxon>
        <taxon>Bacteroidota</taxon>
        <taxon>Sphingobacteriia</taxon>
        <taxon>Sphingobacteriales</taxon>
        <taxon>Sphingobacteriaceae</taxon>
        <taxon>Sphingobacterium</taxon>
    </lineage>
</organism>
<protein>
    <submittedName>
        <fullName evidence="8">TlpA disulfide reductase family protein</fullName>
    </submittedName>
</protein>
<dbReference type="PANTHER" id="PTHR42852">
    <property type="entry name" value="THIOL:DISULFIDE INTERCHANGE PROTEIN DSBE"/>
    <property type="match status" value="1"/>
</dbReference>
<feature type="chain" id="PRO_5046338720" evidence="6">
    <location>
        <begin position="26"/>
        <end position="381"/>
    </location>
</feature>
<dbReference type="SUPFAM" id="SSF52833">
    <property type="entry name" value="Thioredoxin-like"/>
    <property type="match status" value="1"/>
</dbReference>
<evidence type="ECO:0000256" key="1">
    <source>
        <dbReference type="ARBA" id="ARBA00004196"/>
    </source>
</evidence>
<keyword evidence="5" id="KW-0175">Coiled coil</keyword>
<dbReference type="InterPro" id="IPR050553">
    <property type="entry name" value="Thioredoxin_ResA/DsbE_sf"/>
</dbReference>
<dbReference type="InterPro" id="IPR000866">
    <property type="entry name" value="AhpC/TSA"/>
</dbReference>
<proteinExistence type="predicted"/>
<dbReference type="InterPro" id="IPR013766">
    <property type="entry name" value="Thioredoxin_domain"/>
</dbReference>
<evidence type="ECO:0000256" key="2">
    <source>
        <dbReference type="ARBA" id="ARBA00022748"/>
    </source>
</evidence>
<dbReference type="PROSITE" id="PS00194">
    <property type="entry name" value="THIOREDOXIN_1"/>
    <property type="match status" value="1"/>
</dbReference>
<keyword evidence="3" id="KW-1015">Disulfide bond</keyword>
<dbReference type="InterPro" id="IPR036249">
    <property type="entry name" value="Thioredoxin-like_sf"/>
</dbReference>
<feature type="signal peptide" evidence="6">
    <location>
        <begin position="1"/>
        <end position="25"/>
    </location>
</feature>
<feature type="domain" description="Thioredoxin" evidence="7">
    <location>
        <begin position="243"/>
        <end position="381"/>
    </location>
</feature>
<dbReference type="PROSITE" id="PS51352">
    <property type="entry name" value="THIOREDOXIN_2"/>
    <property type="match status" value="1"/>
</dbReference>
<keyword evidence="6" id="KW-0732">Signal</keyword>
<keyword evidence="9" id="KW-1185">Reference proteome</keyword>
<comment type="subcellular location">
    <subcellularLocation>
        <location evidence="1">Cell envelope</location>
    </subcellularLocation>
</comment>
<keyword evidence="2" id="KW-0201">Cytochrome c-type biogenesis</keyword>
<evidence type="ECO:0000256" key="3">
    <source>
        <dbReference type="ARBA" id="ARBA00023157"/>
    </source>
</evidence>
<reference evidence="9" key="1">
    <citation type="journal article" date="2019" name="Int. J. Syst. Evol. Microbiol.">
        <title>The Global Catalogue of Microorganisms (GCM) 10K type strain sequencing project: providing services to taxonomists for standard genome sequencing and annotation.</title>
        <authorList>
            <consortium name="The Broad Institute Genomics Platform"/>
            <consortium name="The Broad Institute Genome Sequencing Center for Infectious Disease"/>
            <person name="Wu L."/>
            <person name="Ma J."/>
        </authorList>
    </citation>
    <scope>NUCLEOTIDE SEQUENCE [LARGE SCALE GENOMIC DNA]</scope>
    <source>
        <strain evidence="9">JCM 16704</strain>
    </source>
</reference>
<evidence type="ECO:0000256" key="6">
    <source>
        <dbReference type="SAM" id="SignalP"/>
    </source>
</evidence>
<dbReference type="EMBL" id="BAAAZI010000011">
    <property type="protein sequence ID" value="GAA4143785.1"/>
    <property type="molecule type" value="Genomic_DNA"/>
</dbReference>
<keyword evidence="4" id="KW-0676">Redox-active center</keyword>
<evidence type="ECO:0000313" key="8">
    <source>
        <dbReference type="EMBL" id="GAA4143785.1"/>
    </source>
</evidence>
<dbReference type="InterPro" id="IPR025380">
    <property type="entry name" value="DUF4369"/>
</dbReference>
<feature type="coiled-coil region" evidence="5">
    <location>
        <begin position="148"/>
        <end position="175"/>
    </location>
</feature>
<dbReference type="Proteomes" id="UP001500101">
    <property type="component" value="Unassembled WGS sequence"/>
</dbReference>
<evidence type="ECO:0000259" key="7">
    <source>
        <dbReference type="PROSITE" id="PS51352"/>
    </source>
</evidence>
<dbReference type="Gene3D" id="3.40.30.10">
    <property type="entry name" value="Glutaredoxin"/>
    <property type="match status" value="1"/>
</dbReference>
<comment type="caution">
    <text evidence="8">The sequence shown here is derived from an EMBL/GenBank/DDBJ whole genome shotgun (WGS) entry which is preliminary data.</text>
</comment>
<dbReference type="InterPro" id="IPR017937">
    <property type="entry name" value="Thioredoxin_CS"/>
</dbReference>
<name>A0ABP7YYM0_9SPHI</name>
<evidence type="ECO:0000256" key="4">
    <source>
        <dbReference type="ARBA" id="ARBA00023284"/>
    </source>
</evidence>
<dbReference type="Pfam" id="PF14289">
    <property type="entry name" value="DUF4369"/>
    <property type="match status" value="1"/>
</dbReference>
<dbReference type="CDD" id="cd02966">
    <property type="entry name" value="TlpA_like_family"/>
    <property type="match status" value="1"/>
</dbReference>